<comment type="caution">
    <text evidence="2">The sequence shown here is derived from an EMBL/GenBank/DDBJ whole genome shotgun (WGS) entry which is preliminary data.</text>
</comment>
<dbReference type="OrthoDB" id="6433897at2759"/>
<dbReference type="PANTHER" id="PTHR34072:SF49">
    <property type="entry name" value="RIBONUCLEASE H"/>
    <property type="match status" value="1"/>
</dbReference>
<evidence type="ECO:0000259" key="1">
    <source>
        <dbReference type="Pfam" id="PF17919"/>
    </source>
</evidence>
<sequence length="109" mass="12334">MVRTPISWSYATFEMCKKDLEDAIVLHHPAANVLLAIGVDTSDTTVGAALHQQTLLGWQPLAFFLKTLSPAQRRYSAYDRELLAAYMAIEYFRHMVKAEVSLYLRTTSP</sequence>
<evidence type="ECO:0000313" key="3">
    <source>
        <dbReference type="Proteomes" id="UP000887013"/>
    </source>
</evidence>
<dbReference type="PANTHER" id="PTHR34072">
    <property type="entry name" value="ENZYMATIC POLYPROTEIN-RELATED"/>
    <property type="match status" value="1"/>
</dbReference>
<evidence type="ECO:0000313" key="2">
    <source>
        <dbReference type="EMBL" id="GFS96851.1"/>
    </source>
</evidence>
<dbReference type="InterPro" id="IPR041577">
    <property type="entry name" value="RT_RNaseH_2"/>
</dbReference>
<dbReference type="GO" id="GO:0071897">
    <property type="term" value="P:DNA biosynthetic process"/>
    <property type="evidence" value="ECO:0007669"/>
    <property type="project" value="UniProtKB-ARBA"/>
</dbReference>
<name>A0A8X6N6J8_NEPPI</name>
<proteinExistence type="predicted"/>
<dbReference type="InterPro" id="IPR043502">
    <property type="entry name" value="DNA/RNA_pol_sf"/>
</dbReference>
<dbReference type="EMBL" id="BMAW01054545">
    <property type="protein sequence ID" value="GFS96851.1"/>
    <property type="molecule type" value="Genomic_DNA"/>
</dbReference>
<dbReference type="Proteomes" id="UP000887013">
    <property type="component" value="Unassembled WGS sequence"/>
</dbReference>
<dbReference type="SUPFAM" id="SSF56672">
    <property type="entry name" value="DNA/RNA polymerases"/>
    <property type="match status" value="1"/>
</dbReference>
<dbReference type="Pfam" id="PF17919">
    <property type="entry name" value="RT_RNaseH_2"/>
    <property type="match status" value="1"/>
</dbReference>
<protein>
    <submittedName>
        <fullName evidence="2">Transposon Ty3-I Gag-Pol polyprotein</fullName>
    </submittedName>
</protein>
<gene>
    <name evidence="2" type="primary">TY3B-I_1183</name>
    <name evidence="2" type="ORF">NPIL_447631</name>
</gene>
<dbReference type="AlphaFoldDB" id="A0A8X6N6J8"/>
<organism evidence="2 3">
    <name type="scientific">Nephila pilipes</name>
    <name type="common">Giant wood spider</name>
    <name type="synonym">Nephila maculata</name>
    <dbReference type="NCBI Taxonomy" id="299642"/>
    <lineage>
        <taxon>Eukaryota</taxon>
        <taxon>Metazoa</taxon>
        <taxon>Ecdysozoa</taxon>
        <taxon>Arthropoda</taxon>
        <taxon>Chelicerata</taxon>
        <taxon>Arachnida</taxon>
        <taxon>Araneae</taxon>
        <taxon>Araneomorphae</taxon>
        <taxon>Entelegynae</taxon>
        <taxon>Araneoidea</taxon>
        <taxon>Nephilidae</taxon>
        <taxon>Nephila</taxon>
    </lineage>
</organism>
<dbReference type="Gene3D" id="3.10.20.370">
    <property type="match status" value="1"/>
</dbReference>
<accession>A0A8X6N6J8</accession>
<feature type="domain" description="Reverse transcriptase/retrotransposon-derived protein RNase H-like" evidence="1">
    <location>
        <begin position="12"/>
        <end position="97"/>
    </location>
</feature>
<reference evidence="2" key="1">
    <citation type="submission" date="2020-08" db="EMBL/GenBank/DDBJ databases">
        <title>Multicomponent nature underlies the extraordinary mechanical properties of spider dragline silk.</title>
        <authorList>
            <person name="Kono N."/>
            <person name="Nakamura H."/>
            <person name="Mori M."/>
            <person name="Yoshida Y."/>
            <person name="Ohtoshi R."/>
            <person name="Malay A.D."/>
            <person name="Moran D.A.P."/>
            <person name="Tomita M."/>
            <person name="Numata K."/>
            <person name="Arakawa K."/>
        </authorList>
    </citation>
    <scope>NUCLEOTIDE SEQUENCE</scope>
</reference>
<keyword evidence="3" id="KW-1185">Reference proteome</keyword>